<dbReference type="PANTHER" id="PTHR23360:SF5">
    <property type="entry name" value="G-PROTEIN COUPLED RECEPTORS FAMILY 1 PROFILE DOMAIN-CONTAINING PROTEIN"/>
    <property type="match status" value="1"/>
</dbReference>
<dbReference type="Gene3D" id="1.20.1070.10">
    <property type="entry name" value="Rhodopsin 7-helix transmembrane proteins"/>
    <property type="match status" value="1"/>
</dbReference>
<feature type="transmembrane region" description="Helical" evidence="5">
    <location>
        <begin position="28"/>
        <end position="48"/>
    </location>
</feature>
<evidence type="ECO:0000256" key="5">
    <source>
        <dbReference type="SAM" id="Phobius"/>
    </source>
</evidence>
<name>A0A914IC84_GLORO</name>
<dbReference type="PANTHER" id="PTHR23360">
    <property type="entry name" value="G-PROTEIN COUPLED RECEPTORS FAMILY 1 PROFILE DOMAIN-CONTAINING PROTEIN-RELATED"/>
    <property type="match status" value="1"/>
</dbReference>
<dbReference type="InterPro" id="IPR047130">
    <property type="entry name" value="7TM_GPCR_Srsx_nematod"/>
</dbReference>
<keyword evidence="4 5" id="KW-0472">Membrane</keyword>
<reference evidence="7" key="1">
    <citation type="submission" date="2022-11" db="UniProtKB">
        <authorList>
            <consortium name="WormBaseParasite"/>
        </authorList>
    </citation>
    <scope>IDENTIFICATION</scope>
</reference>
<dbReference type="GO" id="GO:0016020">
    <property type="term" value="C:membrane"/>
    <property type="evidence" value="ECO:0007669"/>
    <property type="project" value="UniProtKB-SubCell"/>
</dbReference>
<dbReference type="WBParaSite" id="Gr19_v10_g9274.t1">
    <property type="protein sequence ID" value="Gr19_v10_g9274.t1"/>
    <property type="gene ID" value="Gr19_v10_g9274"/>
</dbReference>
<dbReference type="GO" id="GO:0004930">
    <property type="term" value="F:G protein-coupled receptor activity"/>
    <property type="evidence" value="ECO:0007669"/>
    <property type="project" value="InterPro"/>
</dbReference>
<evidence type="ECO:0000313" key="6">
    <source>
        <dbReference type="Proteomes" id="UP000887572"/>
    </source>
</evidence>
<sequence>MSEKAATPFYKLYFNAGWVPIEIVTNGIIALICVIGITLNMSLCYVTIKAKSLHQRCNILIALSAFFASFLLIGNCIKFFIFLFRINFITLDICFYIQIIPLIGSTFGITLQLCIGIDRLVAVAFPYWYQWRGKFLLFKILIAICCFRATFCACYVYYGSSKHWKSPVMCNSGDPARQPETLNLTNFNTLITYCGEFLCYATIWVICLHKKSQITEKVKRLVISLSVLMSIGLLCFIGNLIFAQMIMPLLSLNMFTIEYIISPICVSFFVMAYGSNAPVLYFCSIEYRRAFRKHLLNKAQQSTTVVTTLH</sequence>
<proteinExistence type="predicted"/>
<keyword evidence="6" id="KW-1185">Reference proteome</keyword>
<dbReference type="SMART" id="SM01381">
    <property type="entry name" value="7TM_GPCR_Srsx"/>
    <property type="match status" value="1"/>
</dbReference>
<evidence type="ECO:0000313" key="7">
    <source>
        <dbReference type="WBParaSite" id="Gr19_v10_g9274.t1"/>
    </source>
</evidence>
<dbReference type="Proteomes" id="UP000887572">
    <property type="component" value="Unplaced"/>
</dbReference>
<dbReference type="CDD" id="cd00637">
    <property type="entry name" value="7tm_classA_rhodopsin-like"/>
    <property type="match status" value="1"/>
</dbReference>
<accession>A0A914IC84</accession>
<evidence type="ECO:0000256" key="2">
    <source>
        <dbReference type="ARBA" id="ARBA00022692"/>
    </source>
</evidence>
<evidence type="ECO:0000256" key="3">
    <source>
        <dbReference type="ARBA" id="ARBA00022989"/>
    </source>
</evidence>
<organism evidence="6 7">
    <name type="scientific">Globodera rostochiensis</name>
    <name type="common">Golden nematode worm</name>
    <name type="synonym">Heterodera rostochiensis</name>
    <dbReference type="NCBI Taxonomy" id="31243"/>
    <lineage>
        <taxon>Eukaryota</taxon>
        <taxon>Metazoa</taxon>
        <taxon>Ecdysozoa</taxon>
        <taxon>Nematoda</taxon>
        <taxon>Chromadorea</taxon>
        <taxon>Rhabditida</taxon>
        <taxon>Tylenchina</taxon>
        <taxon>Tylenchomorpha</taxon>
        <taxon>Tylenchoidea</taxon>
        <taxon>Heteroderidae</taxon>
        <taxon>Heteroderinae</taxon>
        <taxon>Globodera</taxon>
    </lineage>
</organism>
<dbReference type="InterPro" id="IPR000276">
    <property type="entry name" value="GPCR_Rhodpsn"/>
</dbReference>
<protein>
    <submittedName>
        <fullName evidence="7">Uncharacterized protein</fullName>
    </submittedName>
</protein>
<feature type="transmembrane region" description="Helical" evidence="5">
    <location>
        <begin position="259"/>
        <end position="283"/>
    </location>
</feature>
<feature type="transmembrane region" description="Helical" evidence="5">
    <location>
        <begin position="136"/>
        <end position="158"/>
    </location>
</feature>
<evidence type="ECO:0000256" key="1">
    <source>
        <dbReference type="ARBA" id="ARBA00004370"/>
    </source>
</evidence>
<keyword evidence="3 5" id="KW-1133">Transmembrane helix</keyword>
<comment type="subcellular location">
    <subcellularLocation>
        <location evidence="1">Membrane</location>
    </subcellularLocation>
</comment>
<feature type="transmembrane region" description="Helical" evidence="5">
    <location>
        <begin position="60"/>
        <end position="83"/>
    </location>
</feature>
<feature type="transmembrane region" description="Helical" evidence="5">
    <location>
        <begin position="190"/>
        <end position="209"/>
    </location>
</feature>
<keyword evidence="2 5" id="KW-0812">Transmembrane</keyword>
<feature type="transmembrane region" description="Helical" evidence="5">
    <location>
        <begin position="221"/>
        <end position="247"/>
    </location>
</feature>
<evidence type="ECO:0000256" key="4">
    <source>
        <dbReference type="ARBA" id="ARBA00023136"/>
    </source>
</evidence>
<dbReference type="AlphaFoldDB" id="A0A914IC84"/>
<feature type="transmembrane region" description="Helical" evidence="5">
    <location>
        <begin position="95"/>
        <end position="115"/>
    </location>
</feature>
<dbReference type="Pfam" id="PF10320">
    <property type="entry name" value="7TM_GPCR_Srsx"/>
    <property type="match status" value="1"/>
</dbReference>
<dbReference type="InterPro" id="IPR019424">
    <property type="entry name" value="7TM_GPCR_Srsx"/>
</dbReference>
<dbReference type="SUPFAM" id="SSF81321">
    <property type="entry name" value="Family A G protein-coupled receptor-like"/>
    <property type="match status" value="1"/>
</dbReference>